<dbReference type="Pfam" id="PF07750">
    <property type="entry name" value="GcrA"/>
    <property type="match status" value="1"/>
</dbReference>
<accession>N6U068</accession>
<reference evidence="1 2" key="1">
    <citation type="journal article" date="2012" name="BMC Genomics">
        <title>Genomic basis of broad host range and environmental adaptability of Rhizobium tropici CIAT 899 and Rhizobium sp. PRF 81 which are used in inoculants for common bean (Phaseolus vulgaris L.).</title>
        <authorList>
            <person name="Ormeno-Orrillo E."/>
            <person name="Menna P."/>
            <person name="Almeida L.G."/>
            <person name="Ollero F.J."/>
            <person name="Nicolas M.F."/>
            <person name="Pains Rodrigues E."/>
            <person name="Shigueyoshi Nakatani A."/>
            <person name="Silva Batista J.S."/>
            <person name="Oliveira Chueire L.M."/>
            <person name="Souza R.C."/>
            <person name="Ribeiro Vasconcelos A.T."/>
            <person name="Megias M."/>
            <person name="Hungria M."/>
            <person name="Martinez-Romero E."/>
        </authorList>
    </citation>
    <scope>NUCLEOTIDE SEQUENCE [LARGE SCALE GENOMIC DNA]</scope>
    <source>
        <strain evidence="1 2">PRF 81</strain>
    </source>
</reference>
<dbReference type="InterPro" id="IPR011681">
    <property type="entry name" value="GcrA"/>
</dbReference>
<dbReference type="AlphaFoldDB" id="N6U068"/>
<dbReference type="OrthoDB" id="8377594at2"/>
<dbReference type="Proteomes" id="UP000012429">
    <property type="component" value="Unassembled WGS sequence"/>
</dbReference>
<comment type="caution">
    <text evidence="1">The sequence shown here is derived from an EMBL/GenBank/DDBJ whole genome shotgun (WGS) entry which is preliminary data.</text>
</comment>
<evidence type="ECO:0000313" key="2">
    <source>
        <dbReference type="Proteomes" id="UP000012429"/>
    </source>
</evidence>
<sequence length="239" mass="26007">MTINYSNWTVEAKERASKLWADGLSVAQIAARLNVQLGSISGLMTRNRNMFPKRGGAGKSAYVQINAPTLNGKSTWTEEQLQTAIDLWNRNLTTEEIGATIGKSSNAVQKKAHANRDMFPCRDLRGTGNRGIVDRVGLQRAKRERHAQGLPAEPPPLPHHGYNTAVFALPGASPVRLLDLTEKHCRWPITCDESPKGANTPFCGANRTHGSYCAAHAMIARGRGTTSERNALNGIGGRK</sequence>
<dbReference type="EMBL" id="AQHN01000072">
    <property type="protein sequence ID" value="ENN86044.1"/>
    <property type="molecule type" value="Genomic_DNA"/>
</dbReference>
<keyword evidence="2" id="KW-1185">Reference proteome</keyword>
<gene>
    <name evidence="1" type="ORF">RHSP_31816</name>
</gene>
<proteinExistence type="predicted"/>
<name>N6U068_9HYPH</name>
<dbReference type="STRING" id="363754.RHSP_31816"/>
<dbReference type="RefSeq" id="WP_004121165.1">
    <property type="nucleotide sequence ID" value="NZ_AQHN01000072.1"/>
</dbReference>
<evidence type="ECO:0000313" key="1">
    <source>
        <dbReference type="EMBL" id="ENN86044.1"/>
    </source>
</evidence>
<protein>
    <recommendedName>
        <fullName evidence="3">GcrA cell cycle regulator</fullName>
    </recommendedName>
</protein>
<evidence type="ECO:0008006" key="3">
    <source>
        <dbReference type="Google" id="ProtNLM"/>
    </source>
</evidence>
<organism evidence="1 2">
    <name type="scientific">Rhizobium freirei PRF 81</name>
    <dbReference type="NCBI Taxonomy" id="363754"/>
    <lineage>
        <taxon>Bacteria</taxon>
        <taxon>Pseudomonadati</taxon>
        <taxon>Pseudomonadota</taxon>
        <taxon>Alphaproteobacteria</taxon>
        <taxon>Hyphomicrobiales</taxon>
        <taxon>Rhizobiaceae</taxon>
        <taxon>Rhizobium/Agrobacterium group</taxon>
        <taxon>Rhizobium</taxon>
    </lineage>
</organism>